<feature type="compositionally biased region" description="Low complexity" evidence="1">
    <location>
        <begin position="482"/>
        <end position="493"/>
    </location>
</feature>
<dbReference type="Proteomes" id="UP000248482">
    <property type="component" value="Unplaced"/>
</dbReference>
<dbReference type="GeneID" id="111153405"/>
<feature type="compositionally biased region" description="Basic residues" evidence="1">
    <location>
        <begin position="343"/>
        <end position="352"/>
    </location>
</feature>
<accession>A0A2Y9K955</accession>
<organism evidence="2 3">
    <name type="scientific">Enhydra lutris kenyoni</name>
    <name type="common">northern sea otter</name>
    <dbReference type="NCBI Taxonomy" id="391180"/>
    <lineage>
        <taxon>Eukaryota</taxon>
        <taxon>Metazoa</taxon>
        <taxon>Chordata</taxon>
        <taxon>Craniata</taxon>
        <taxon>Vertebrata</taxon>
        <taxon>Euteleostomi</taxon>
        <taxon>Mammalia</taxon>
        <taxon>Eutheria</taxon>
        <taxon>Laurasiatheria</taxon>
        <taxon>Carnivora</taxon>
        <taxon>Caniformia</taxon>
        <taxon>Musteloidea</taxon>
        <taxon>Mustelidae</taxon>
        <taxon>Lutrinae</taxon>
        <taxon>Enhydra</taxon>
    </lineage>
</organism>
<protein>
    <submittedName>
        <fullName evidence="3">Collagen alpha-1(I) chain-like</fullName>
    </submittedName>
</protein>
<feature type="compositionally biased region" description="Pro residues" evidence="1">
    <location>
        <begin position="452"/>
        <end position="481"/>
    </location>
</feature>
<feature type="compositionally biased region" description="Basic residues" evidence="1">
    <location>
        <begin position="506"/>
        <end position="515"/>
    </location>
</feature>
<feature type="compositionally biased region" description="Gly residues" evidence="1">
    <location>
        <begin position="393"/>
        <end position="410"/>
    </location>
</feature>
<feature type="compositionally biased region" description="Basic and acidic residues" evidence="1">
    <location>
        <begin position="57"/>
        <end position="67"/>
    </location>
</feature>
<feature type="region of interest" description="Disordered" evidence="1">
    <location>
        <begin position="1"/>
        <end position="113"/>
    </location>
</feature>
<feature type="region of interest" description="Disordered" evidence="1">
    <location>
        <begin position="218"/>
        <end position="586"/>
    </location>
</feature>
<feature type="compositionally biased region" description="Pro residues" evidence="1">
    <location>
        <begin position="353"/>
        <end position="364"/>
    </location>
</feature>
<feature type="compositionally biased region" description="Basic and acidic residues" evidence="1">
    <location>
        <begin position="20"/>
        <end position="37"/>
    </location>
</feature>
<feature type="compositionally biased region" description="Pro residues" evidence="1">
    <location>
        <begin position="494"/>
        <end position="505"/>
    </location>
</feature>
<sequence length="586" mass="61447">MGPAHTGRPRWPSGTPGRRRASEGREGLTRSEADAPGHRTASGHGKVRQRPLGGPCPRERHQLETKNFRSSANITGGEITQGRSGGQSGGRSDVASPGLSPETLKDPPAQNRGLAWLVQRRPHRTRGVLPESLAEGRAGRLQSVTASRVLFPPGDRAHERTDGRRQGQLAQKGARRPQTQNACQNAHDRGVRHGFSCALPHPHFGATFAAVKPQDQGLLRLPPEAGPAPQRRGGLGRSCPRREPLREASAFAQRRPDALTCGADGGADRGADPAGGGPNDGPGSPRIRAARRWPLTPLSPESPPCRGRQTPGLGSGRRGPRSRTRRARAAAGKGAARGVFAARARRRGRPQHLRPPPAPSAPPDPRPRRQPRAHAHRGEAQGRGRTDSPGPQPGGGAAGAGGRRGGGGGVLRPAPRTEPSGPLPRRRGHCSGRLATRPRATGCPACARAPAAPGPPAPPRRPRRPAPSPPRALIGPPPARPSPHAHWPASAPRAPAPPPPSPARPRPSRGARRVGARSGPRPGAWGKRQRAARSWVGSGGAEHPALVTGRHRAAFPEHESRLRPQPGLEASCSSARGGPRLAGSVQ</sequence>
<proteinExistence type="predicted"/>
<reference evidence="3" key="1">
    <citation type="submission" date="2025-08" db="UniProtKB">
        <authorList>
            <consortium name="RefSeq"/>
        </authorList>
    </citation>
    <scope>IDENTIFICATION</scope>
    <source>
        <tissue evidence="3">Blood</tissue>
    </source>
</reference>
<name>A0A2Y9K955_ENHLU</name>
<dbReference type="RefSeq" id="XP_022368129.1">
    <property type="nucleotide sequence ID" value="XM_022512421.1"/>
</dbReference>
<dbReference type="KEGG" id="elk:111153405"/>
<feature type="compositionally biased region" description="Low complexity" evidence="1">
    <location>
        <begin position="329"/>
        <end position="342"/>
    </location>
</feature>
<dbReference type="AlphaFoldDB" id="A0A2Y9K955"/>
<feature type="compositionally biased region" description="Low complexity" evidence="1">
    <location>
        <begin position="437"/>
        <end position="451"/>
    </location>
</feature>
<evidence type="ECO:0000256" key="1">
    <source>
        <dbReference type="SAM" id="MobiDB-lite"/>
    </source>
</evidence>
<gene>
    <name evidence="3" type="primary">LOC111153405</name>
</gene>
<feature type="region of interest" description="Disordered" evidence="1">
    <location>
        <begin position="151"/>
        <end position="187"/>
    </location>
</feature>
<feature type="compositionally biased region" description="Basic and acidic residues" evidence="1">
    <location>
        <begin position="376"/>
        <end position="386"/>
    </location>
</feature>
<feature type="compositionally biased region" description="Basic and acidic residues" evidence="1">
    <location>
        <begin position="155"/>
        <end position="165"/>
    </location>
</feature>
<evidence type="ECO:0000313" key="3">
    <source>
        <dbReference type="RefSeq" id="XP_022368129.1"/>
    </source>
</evidence>
<feature type="compositionally biased region" description="Basic residues" evidence="1">
    <location>
        <begin position="318"/>
        <end position="328"/>
    </location>
</feature>
<keyword evidence="2" id="KW-1185">Reference proteome</keyword>
<evidence type="ECO:0000313" key="2">
    <source>
        <dbReference type="Proteomes" id="UP000248482"/>
    </source>
</evidence>